<proteinExistence type="inferred from homology"/>
<evidence type="ECO:0000256" key="1">
    <source>
        <dbReference type="ARBA" id="ARBA00005495"/>
    </source>
</evidence>
<dbReference type="EMBL" id="JBFRUW010000064">
    <property type="protein sequence ID" value="MFA0570168.1"/>
    <property type="molecule type" value="Genomic_DNA"/>
</dbReference>
<keyword evidence="4" id="KW-0456">Lyase</keyword>
<evidence type="ECO:0000256" key="3">
    <source>
        <dbReference type="ARBA" id="ARBA00022833"/>
    </source>
</evidence>
<dbReference type="Pfam" id="PF04828">
    <property type="entry name" value="GFA"/>
    <property type="match status" value="1"/>
</dbReference>
<reference evidence="6 7" key="1">
    <citation type="journal article" date="2024" name="ISME J.">
        <title>Tailless and filamentous prophages are predominant in marine Vibrio.</title>
        <authorList>
            <person name="Steensen K."/>
            <person name="Seneca J."/>
            <person name="Bartlau N."/>
            <person name="Yu X.A."/>
            <person name="Hussain F.A."/>
            <person name="Polz M.F."/>
        </authorList>
    </citation>
    <scope>NUCLEOTIDE SEQUENCE [LARGE SCALE GENOMIC DNA]</scope>
    <source>
        <strain evidence="6 7">10N.222.51.A1</strain>
    </source>
</reference>
<gene>
    <name evidence="6" type="ORF">AB4566_17985</name>
</gene>
<dbReference type="PANTHER" id="PTHR33337:SF40">
    <property type="entry name" value="CENP-V_GFA DOMAIN-CONTAINING PROTEIN-RELATED"/>
    <property type="match status" value="1"/>
</dbReference>
<evidence type="ECO:0000256" key="2">
    <source>
        <dbReference type="ARBA" id="ARBA00022723"/>
    </source>
</evidence>
<dbReference type="RefSeq" id="WP_372267530.1">
    <property type="nucleotide sequence ID" value="NZ_JBFRUW010000064.1"/>
</dbReference>
<evidence type="ECO:0000313" key="6">
    <source>
        <dbReference type="EMBL" id="MFA0570168.1"/>
    </source>
</evidence>
<name>A0ABV4NFS1_9VIBR</name>
<dbReference type="InterPro" id="IPR011057">
    <property type="entry name" value="Mss4-like_sf"/>
</dbReference>
<keyword evidence="3" id="KW-0862">Zinc</keyword>
<keyword evidence="7" id="KW-1185">Reference proteome</keyword>
<dbReference type="PROSITE" id="PS51891">
    <property type="entry name" value="CENP_V_GFA"/>
    <property type="match status" value="1"/>
</dbReference>
<evidence type="ECO:0000259" key="5">
    <source>
        <dbReference type="PROSITE" id="PS51891"/>
    </source>
</evidence>
<dbReference type="SUPFAM" id="SSF51316">
    <property type="entry name" value="Mss4-like"/>
    <property type="match status" value="1"/>
</dbReference>
<organism evidence="6 7">
    <name type="scientific">Vibrio gallaecicus</name>
    <dbReference type="NCBI Taxonomy" id="552386"/>
    <lineage>
        <taxon>Bacteria</taxon>
        <taxon>Pseudomonadati</taxon>
        <taxon>Pseudomonadota</taxon>
        <taxon>Gammaproteobacteria</taxon>
        <taxon>Vibrionales</taxon>
        <taxon>Vibrionaceae</taxon>
        <taxon>Vibrio</taxon>
    </lineage>
</organism>
<comment type="caution">
    <text evidence="6">The sequence shown here is derived from an EMBL/GenBank/DDBJ whole genome shotgun (WGS) entry which is preliminary data.</text>
</comment>
<sequence length="145" mass="16071">MEINSKVDAHTGKNTKVRTCDCKCGAVTLVCTGEPIRTAVCHCFECQKRTGSVFGVQVRFSASQVVMQGETTSFSRISDTGNEVTYQFCPNCGTTMQLGITASPEVAVIPLGLFKEQDFPPPSFSIYEERKHGWVKFDSQMEHYN</sequence>
<evidence type="ECO:0000313" key="7">
    <source>
        <dbReference type="Proteomes" id="UP001570417"/>
    </source>
</evidence>
<dbReference type="PANTHER" id="PTHR33337">
    <property type="entry name" value="GFA DOMAIN-CONTAINING PROTEIN"/>
    <property type="match status" value="1"/>
</dbReference>
<dbReference type="Gene3D" id="3.90.1590.10">
    <property type="entry name" value="glutathione-dependent formaldehyde- activating enzyme (gfa)"/>
    <property type="match status" value="1"/>
</dbReference>
<protein>
    <submittedName>
        <fullName evidence="6">GFA family protein</fullName>
    </submittedName>
</protein>
<keyword evidence="2" id="KW-0479">Metal-binding</keyword>
<comment type="similarity">
    <text evidence="1">Belongs to the Gfa family.</text>
</comment>
<dbReference type="InterPro" id="IPR006913">
    <property type="entry name" value="CENP-V/GFA"/>
</dbReference>
<evidence type="ECO:0000256" key="4">
    <source>
        <dbReference type="ARBA" id="ARBA00023239"/>
    </source>
</evidence>
<feature type="domain" description="CENP-V/GFA" evidence="5">
    <location>
        <begin position="10"/>
        <end position="128"/>
    </location>
</feature>
<accession>A0ABV4NFS1</accession>
<dbReference type="Proteomes" id="UP001570417">
    <property type="component" value="Unassembled WGS sequence"/>
</dbReference>